<reference evidence="2 3" key="1">
    <citation type="submission" date="2020-08" db="EMBL/GenBank/DDBJ databases">
        <title>Functional genomics of gut bacteria from endangered species of beetles.</title>
        <authorList>
            <person name="Carlos-Shanley C."/>
        </authorList>
    </citation>
    <scope>NUCLEOTIDE SEQUENCE [LARGE SCALE GENOMIC DNA]</scope>
    <source>
        <strain evidence="2 3">S00239</strain>
    </source>
</reference>
<feature type="compositionally biased region" description="Low complexity" evidence="1">
    <location>
        <begin position="220"/>
        <end position="251"/>
    </location>
</feature>
<evidence type="ECO:0008006" key="4">
    <source>
        <dbReference type="Google" id="ProtNLM"/>
    </source>
</evidence>
<evidence type="ECO:0000313" key="3">
    <source>
        <dbReference type="Proteomes" id="UP000562027"/>
    </source>
</evidence>
<proteinExistence type="predicted"/>
<dbReference type="EMBL" id="JACHLP010000002">
    <property type="protein sequence ID" value="MBB4842895.1"/>
    <property type="molecule type" value="Genomic_DNA"/>
</dbReference>
<feature type="region of interest" description="Disordered" evidence="1">
    <location>
        <begin position="214"/>
        <end position="251"/>
    </location>
</feature>
<comment type="caution">
    <text evidence="2">The sequence shown here is derived from an EMBL/GenBank/DDBJ whole genome shotgun (WGS) entry which is preliminary data.</text>
</comment>
<organism evidence="2 3">
    <name type="scientific">Roseateles oligotrophus</name>
    <dbReference type="NCBI Taxonomy" id="1769250"/>
    <lineage>
        <taxon>Bacteria</taxon>
        <taxon>Pseudomonadati</taxon>
        <taxon>Pseudomonadota</taxon>
        <taxon>Betaproteobacteria</taxon>
        <taxon>Burkholderiales</taxon>
        <taxon>Sphaerotilaceae</taxon>
        <taxon>Roseateles</taxon>
    </lineage>
</organism>
<accession>A0A840L882</accession>
<gene>
    <name evidence="2" type="ORF">HNP55_001410</name>
</gene>
<name>A0A840L882_9BURK</name>
<sequence length="251" mass="27325">MLRALLLILIALNALLFGWTRGWLDEVLSFKARGDREPERVARQVNPEHVRLLTPQSLTQLQASEARSCLELPLVGDAALQAAQSLLARSGITPTDFQPQHSEEPGVWAVASIKLPNKDFQQRKEETYRKMKINFEYLQGMPDEMPSLILSRHGSEKAAANAMEALDRRQLKGLRVLTLQEPVKRHRLLVPQADGLLRAKLAQLSKDPALAPGFRPCPAAPAAEAASAPASTSLTPTVPASAAAATAVPAR</sequence>
<evidence type="ECO:0000256" key="1">
    <source>
        <dbReference type="SAM" id="MobiDB-lite"/>
    </source>
</evidence>
<keyword evidence="3" id="KW-1185">Reference proteome</keyword>
<dbReference type="RefSeq" id="WP_184297606.1">
    <property type="nucleotide sequence ID" value="NZ_JACHLP010000002.1"/>
</dbReference>
<protein>
    <recommendedName>
        <fullName evidence="4">Sporulation related protein</fullName>
    </recommendedName>
</protein>
<dbReference type="Proteomes" id="UP000562027">
    <property type="component" value="Unassembled WGS sequence"/>
</dbReference>
<evidence type="ECO:0000313" key="2">
    <source>
        <dbReference type="EMBL" id="MBB4842895.1"/>
    </source>
</evidence>
<dbReference type="AlphaFoldDB" id="A0A840L882"/>